<evidence type="ECO:0000256" key="3">
    <source>
        <dbReference type="ARBA" id="ARBA00022475"/>
    </source>
</evidence>
<dbReference type="GO" id="GO:0055085">
    <property type="term" value="P:transmembrane transport"/>
    <property type="evidence" value="ECO:0007669"/>
    <property type="project" value="InterPro"/>
</dbReference>
<dbReference type="STRING" id="76728.AQ490_25565"/>
<keyword evidence="10" id="KW-1185">Reference proteome</keyword>
<evidence type="ECO:0000256" key="1">
    <source>
        <dbReference type="ARBA" id="ARBA00004651"/>
    </source>
</evidence>
<dbReference type="EMBL" id="LLZU01000025">
    <property type="protein sequence ID" value="KRV48380.1"/>
    <property type="molecule type" value="Genomic_DNA"/>
</dbReference>
<comment type="subcellular location">
    <subcellularLocation>
        <location evidence="1 7">Cell membrane</location>
        <topology evidence="1 7">Multi-pass membrane protein</topology>
    </subcellularLocation>
</comment>
<evidence type="ECO:0000313" key="10">
    <source>
        <dbReference type="Proteomes" id="UP000050867"/>
    </source>
</evidence>
<feature type="transmembrane region" description="Helical" evidence="7">
    <location>
        <begin position="111"/>
        <end position="132"/>
    </location>
</feature>
<dbReference type="InterPro" id="IPR050809">
    <property type="entry name" value="UgpAE/MalFG_permease"/>
</dbReference>
<dbReference type="Proteomes" id="UP000050867">
    <property type="component" value="Unassembled WGS sequence"/>
</dbReference>
<dbReference type="PROSITE" id="PS50928">
    <property type="entry name" value="ABC_TM1"/>
    <property type="match status" value="1"/>
</dbReference>
<keyword evidence="5 7" id="KW-1133">Transmembrane helix</keyword>
<keyword evidence="6 7" id="KW-0472">Membrane</keyword>
<dbReference type="InterPro" id="IPR000515">
    <property type="entry name" value="MetI-like"/>
</dbReference>
<evidence type="ECO:0000259" key="8">
    <source>
        <dbReference type="PROSITE" id="PS50928"/>
    </source>
</evidence>
<feature type="transmembrane region" description="Helical" evidence="7">
    <location>
        <begin position="76"/>
        <end position="99"/>
    </location>
</feature>
<feature type="transmembrane region" description="Helical" evidence="7">
    <location>
        <begin position="12"/>
        <end position="34"/>
    </location>
</feature>
<dbReference type="PANTHER" id="PTHR43227">
    <property type="entry name" value="BLL4140 PROTEIN"/>
    <property type="match status" value="1"/>
</dbReference>
<gene>
    <name evidence="9" type="ORF">AQ490_25565</name>
</gene>
<proteinExistence type="inferred from homology"/>
<dbReference type="SUPFAM" id="SSF161098">
    <property type="entry name" value="MetI-like"/>
    <property type="match status" value="1"/>
</dbReference>
<dbReference type="PANTHER" id="PTHR43227:SF8">
    <property type="entry name" value="DIACETYLCHITOBIOSE UPTAKE SYSTEM PERMEASE PROTEIN DASB"/>
    <property type="match status" value="1"/>
</dbReference>
<dbReference type="AlphaFoldDB" id="A0A0T6LRG1"/>
<dbReference type="InterPro" id="IPR035906">
    <property type="entry name" value="MetI-like_sf"/>
</dbReference>
<dbReference type="Gene3D" id="1.10.3720.10">
    <property type="entry name" value="MetI-like"/>
    <property type="match status" value="1"/>
</dbReference>
<evidence type="ECO:0000256" key="6">
    <source>
        <dbReference type="ARBA" id="ARBA00023136"/>
    </source>
</evidence>
<accession>A0A0T6LRG1</accession>
<comment type="caution">
    <text evidence="9">The sequence shown here is derived from an EMBL/GenBank/DDBJ whole genome shotgun (WGS) entry which is preliminary data.</text>
</comment>
<dbReference type="Pfam" id="PF00528">
    <property type="entry name" value="BPD_transp_1"/>
    <property type="match status" value="1"/>
</dbReference>
<evidence type="ECO:0000256" key="5">
    <source>
        <dbReference type="ARBA" id="ARBA00022989"/>
    </source>
</evidence>
<dbReference type="RefSeq" id="WP_018382000.1">
    <property type="nucleotide sequence ID" value="NZ_LLZU01000025.1"/>
</dbReference>
<sequence>MLESRRNRAAGVLLAPFAVLFLAVFVVPIGYAVYQSLFRVQRSGLGLEPPKTVFAGLDNYTRVLADDSFLTGVGRVLAFGVVQVPIMLGLALLLALLLDSRVARLKRFFRLAYFLPFAIPGVIAAILWAFLYVPGISPLNDLGKSVGADVDFLSADMILFSIGNIVTWSWTGYNMLILYTSLQSVPQELYEAAELDGCSGFQIAWHIKVPLVRPALTLTGVFSIIGTLQLFGEPMVLRPMTSAISTDYTPVMLSYQAAFGLNDYNFAAAVAVVLALATFTLSYGFLRLSTRGSR</sequence>
<feature type="domain" description="ABC transmembrane type-1" evidence="8">
    <location>
        <begin position="73"/>
        <end position="285"/>
    </location>
</feature>
<keyword evidence="4 7" id="KW-0812">Transmembrane</keyword>
<keyword evidence="2 7" id="KW-0813">Transport</keyword>
<organism evidence="9 10">
    <name type="scientific">Wenjunlia vitaminophila</name>
    <name type="common">Streptomyces vitaminophilus</name>
    <dbReference type="NCBI Taxonomy" id="76728"/>
    <lineage>
        <taxon>Bacteria</taxon>
        <taxon>Bacillati</taxon>
        <taxon>Actinomycetota</taxon>
        <taxon>Actinomycetes</taxon>
        <taxon>Kitasatosporales</taxon>
        <taxon>Streptomycetaceae</taxon>
        <taxon>Wenjunlia</taxon>
    </lineage>
</organism>
<dbReference type="eggNOG" id="COG1175">
    <property type="taxonomic scope" value="Bacteria"/>
</dbReference>
<protein>
    <submittedName>
        <fullName evidence="9">ABC transporter permease</fullName>
    </submittedName>
</protein>
<evidence type="ECO:0000313" key="9">
    <source>
        <dbReference type="EMBL" id="KRV48380.1"/>
    </source>
</evidence>
<evidence type="ECO:0000256" key="7">
    <source>
        <dbReference type="RuleBase" id="RU363032"/>
    </source>
</evidence>
<evidence type="ECO:0000256" key="2">
    <source>
        <dbReference type="ARBA" id="ARBA00022448"/>
    </source>
</evidence>
<keyword evidence="3" id="KW-1003">Cell membrane</keyword>
<feature type="transmembrane region" description="Helical" evidence="7">
    <location>
        <begin position="264"/>
        <end position="286"/>
    </location>
</feature>
<feature type="transmembrane region" description="Helical" evidence="7">
    <location>
        <begin position="211"/>
        <end position="231"/>
    </location>
</feature>
<feature type="transmembrane region" description="Helical" evidence="7">
    <location>
        <begin position="152"/>
        <end position="173"/>
    </location>
</feature>
<reference evidence="9 10" key="1">
    <citation type="submission" date="2015-10" db="EMBL/GenBank/DDBJ databases">
        <title>Draft genome sequence of pyrrolomycin-producing Streptomyces vitaminophilus.</title>
        <authorList>
            <person name="Graham D.E."/>
            <person name="Mahan K.M."/>
            <person name="Klingeman D.M."/>
            <person name="Hettich R.L."/>
            <person name="Parry R.J."/>
        </authorList>
    </citation>
    <scope>NUCLEOTIDE SEQUENCE [LARGE SCALE GENOMIC DNA]</scope>
    <source>
        <strain evidence="9 10">ATCC 31673</strain>
    </source>
</reference>
<comment type="similarity">
    <text evidence="7">Belongs to the binding-protein-dependent transport system permease family.</text>
</comment>
<dbReference type="GO" id="GO:0005886">
    <property type="term" value="C:plasma membrane"/>
    <property type="evidence" value="ECO:0007669"/>
    <property type="project" value="UniProtKB-SubCell"/>
</dbReference>
<name>A0A0T6LRG1_WENVI</name>
<dbReference type="CDD" id="cd06261">
    <property type="entry name" value="TM_PBP2"/>
    <property type="match status" value="1"/>
</dbReference>
<evidence type="ECO:0000256" key="4">
    <source>
        <dbReference type="ARBA" id="ARBA00022692"/>
    </source>
</evidence>